<dbReference type="PANTHER" id="PTHR33619:SF3">
    <property type="entry name" value="POLYSACCHARIDE EXPORT PROTEIN GFCE-RELATED"/>
    <property type="match status" value="1"/>
</dbReference>
<evidence type="ECO:0000313" key="5">
    <source>
        <dbReference type="EMBL" id="GER00238.1"/>
    </source>
</evidence>
<evidence type="ECO:0000259" key="3">
    <source>
        <dbReference type="Pfam" id="PF02563"/>
    </source>
</evidence>
<dbReference type="InterPro" id="IPR019554">
    <property type="entry name" value="Soluble_ligand-bd"/>
</dbReference>
<dbReference type="EMBL" id="BKCM01000003">
    <property type="protein sequence ID" value="GER00238.1"/>
    <property type="molecule type" value="Genomic_DNA"/>
</dbReference>
<dbReference type="InterPro" id="IPR017477">
    <property type="entry name" value="PEP-CTERM_polysacc_export"/>
</dbReference>
<evidence type="ECO:0000256" key="1">
    <source>
        <dbReference type="ARBA" id="ARBA00022729"/>
    </source>
</evidence>
<comment type="caution">
    <text evidence="5">The sequence shown here is derived from an EMBL/GenBank/DDBJ whole genome shotgun (WGS) entry which is preliminary data.</text>
</comment>
<dbReference type="PROSITE" id="PS51257">
    <property type="entry name" value="PROKAR_LIPOPROTEIN"/>
    <property type="match status" value="1"/>
</dbReference>
<dbReference type="InterPro" id="IPR049712">
    <property type="entry name" value="Poly_export"/>
</dbReference>
<dbReference type="NCBIfam" id="TIGR03027">
    <property type="entry name" value="pepcterm_export"/>
    <property type="match status" value="1"/>
</dbReference>
<proteinExistence type="predicted"/>
<evidence type="ECO:0000256" key="2">
    <source>
        <dbReference type="SAM" id="SignalP"/>
    </source>
</evidence>
<organism evidence="5 6">
    <name type="scientific">Iodidimonas gelatinilytica</name>
    <dbReference type="NCBI Taxonomy" id="1236966"/>
    <lineage>
        <taxon>Bacteria</taxon>
        <taxon>Pseudomonadati</taxon>
        <taxon>Pseudomonadota</taxon>
        <taxon>Alphaproteobacteria</taxon>
        <taxon>Iodidimonadales</taxon>
        <taxon>Iodidimonadaceae</taxon>
        <taxon>Iodidimonas</taxon>
    </lineage>
</organism>
<dbReference type="AlphaFoldDB" id="A0A5A7MWK6"/>
<feature type="chain" id="PRO_5022950633" evidence="2">
    <location>
        <begin position="30"/>
        <end position="213"/>
    </location>
</feature>
<feature type="signal peptide" evidence="2">
    <location>
        <begin position="1"/>
        <end position="29"/>
    </location>
</feature>
<dbReference type="Gene3D" id="3.10.560.10">
    <property type="entry name" value="Outer membrane lipoprotein wza domain like"/>
    <property type="match status" value="1"/>
</dbReference>
<sequence>MRSGFGQEILGMAKTICALMMVAVLSACAAKNTLPPVGLQSSGLESPLYRIGAGDSLSIFVWRNEDLASSAQVRPDGRITLPLIDDLEAAGKTPTELARDIEEALSVFVQDPLVTVMVTGFVGTFEQQVRVVGAATNPSAIPYRANMTLLDVMIAVGGLSEFAAGNRATLVRWVDGEQKEYRVRLDSLLKGGDIGANTMVLPGDIIIIPETFL</sequence>
<gene>
    <name evidence="5" type="ORF">JCM17845_08610</name>
</gene>
<reference evidence="5 6" key="1">
    <citation type="submission" date="2019-09" db="EMBL/GenBank/DDBJ databases">
        <title>NBRP : Genome information of microbial organism related human and environment.</title>
        <authorList>
            <person name="Hattori M."/>
            <person name="Oshima K."/>
            <person name="Inaba H."/>
            <person name="Suda W."/>
            <person name="Sakamoto M."/>
            <person name="Iino T."/>
            <person name="Kitahara M."/>
            <person name="Oshida Y."/>
            <person name="Iida T."/>
            <person name="Kudo T."/>
            <person name="Itoh T."/>
            <person name="Ohkuma M."/>
        </authorList>
    </citation>
    <scope>NUCLEOTIDE SEQUENCE [LARGE SCALE GENOMIC DNA]</scope>
    <source>
        <strain evidence="5 6">Mie-1</strain>
    </source>
</reference>
<name>A0A5A7MWK6_9PROT</name>
<feature type="domain" description="Polysaccharide export protein N-terminal" evidence="3">
    <location>
        <begin position="47"/>
        <end position="119"/>
    </location>
</feature>
<keyword evidence="1 2" id="KW-0732">Signal</keyword>
<evidence type="ECO:0000259" key="4">
    <source>
        <dbReference type="Pfam" id="PF10531"/>
    </source>
</evidence>
<dbReference type="InterPro" id="IPR003715">
    <property type="entry name" value="Poly_export_N"/>
</dbReference>
<dbReference type="Gene3D" id="3.30.1950.10">
    <property type="entry name" value="wza like domain"/>
    <property type="match status" value="1"/>
</dbReference>
<evidence type="ECO:0000313" key="6">
    <source>
        <dbReference type="Proteomes" id="UP000325187"/>
    </source>
</evidence>
<dbReference type="Pfam" id="PF02563">
    <property type="entry name" value="Poly_export"/>
    <property type="match status" value="1"/>
</dbReference>
<feature type="domain" description="Soluble ligand binding" evidence="4">
    <location>
        <begin position="129"/>
        <end position="173"/>
    </location>
</feature>
<dbReference type="GO" id="GO:0015159">
    <property type="term" value="F:polysaccharide transmembrane transporter activity"/>
    <property type="evidence" value="ECO:0007669"/>
    <property type="project" value="InterPro"/>
</dbReference>
<protein>
    <submittedName>
        <fullName evidence="5">Sugar ABC transporter substrate-binding protein</fullName>
    </submittedName>
</protein>
<dbReference type="PANTHER" id="PTHR33619">
    <property type="entry name" value="POLYSACCHARIDE EXPORT PROTEIN GFCE-RELATED"/>
    <property type="match status" value="1"/>
</dbReference>
<dbReference type="Proteomes" id="UP000325187">
    <property type="component" value="Unassembled WGS sequence"/>
</dbReference>
<dbReference type="Pfam" id="PF10531">
    <property type="entry name" value="SLBB"/>
    <property type="match status" value="1"/>
</dbReference>
<accession>A0A5A7MWK6</accession>
<keyword evidence="6" id="KW-1185">Reference proteome</keyword>